<keyword evidence="5 11" id="KW-0418">Kinase</keyword>
<feature type="compositionally biased region" description="Low complexity" evidence="8">
    <location>
        <begin position="378"/>
        <end position="418"/>
    </location>
</feature>
<dbReference type="Gene3D" id="3.30.200.20">
    <property type="entry name" value="Phosphorylase Kinase, domain 1"/>
    <property type="match status" value="1"/>
</dbReference>
<evidence type="ECO:0000256" key="2">
    <source>
        <dbReference type="ARBA" id="ARBA00022527"/>
    </source>
</evidence>
<feature type="binding site" evidence="7">
    <location>
        <position position="42"/>
    </location>
    <ligand>
        <name>ATP</name>
        <dbReference type="ChEBI" id="CHEBI:30616"/>
    </ligand>
</feature>
<evidence type="ECO:0000259" key="10">
    <source>
        <dbReference type="PROSITE" id="PS50011"/>
    </source>
</evidence>
<gene>
    <name evidence="11" type="ORF">ACFQ2V_07260</name>
</gene>
<dbReference type="InterPro" id="IPR008271">
    <property type="entry name" value="Ser/Thr_kinase_AS"/>
</dbReference>
<keyword evidence="9" id="KW-0472">Membrane</keyword>
<evidence type="ECO:0000256" key="9">
    <source>
        <dbReference type="SAM" id="Phobius"/>
    </source>
</evidence>
<evidence type="ECO:0000256" key="3">
    <source>
        <dbReference type="ARBA" id="ARBA00022679"/>
    </source>
</evidence>
<dbReference type="RefSeq" id="WP_386051990.1">
    <property type="nucleotide sequence ID" value="NZ_JBHTKH010000003.1"/>
</dbReference>
<dbReference type="GO" id="GO:0004674">
    <property type="term" value="F:protein serine/threonine kinase activity"/>
    <property type="evidence" value="ECO:0007669"/>
    <property type="project" value="UniProtKB-EC"/>
</dbReference>
<dbReference type="Proteomes" id="UP001597046">
    <property type="component" value="Unassembled WGS sequence"/>
</dbReference>
<evidence type="ECO:0000256" key="8">
    <source>
        <dbReference type="SAM" id="MobiDB-lite"/>
    </source>
</evidence>
<accession>A0ABW3MTS7</accession>
<dbReference type="EC" id="2.7.11.1" evidence="1"/>
<dbReference type="Gene3D" id="1.10.510.10">
    <property type="entry name" value="Transferase(Phosphotransferase) domain 1"/>
    <property type="match status" value="1"/>
</dbReference>
<keyword evidence="9" id="KW-0812">Transmembrane</keyword>
<dbReference type="SMART" id="SM00220">
    <property type="entry name" value="S_TKc"/>
    <property type="match status" value="1"/>
</dbReference>
<evidence type="ECO:0000256" key="1">
    <source>
        <dbReference type="ARBA" id="ARBA00012513"/>
    </source>
</evidence>
<proteinExistence type="predicted"/>
<dbReference type="PANTHER" id="PTHR43289">
    <property type="entry name" value="MITOGEN-ACTIVATED PROTEIN KINASE KINASE KINASE 20-RELATED"/>
    <property type="match status" value="1"/>
</dbReference>
<dbReference type="SUPFAM" id="SSF56112">
    <property type="entry name" value="Protein kinase-like (PK-like)"/>
    <property type="match status" value="1"/>
</dbReference>
<dbReference type="InterPro" id="IPR000719">
    <property type="entry name" value="Prot_kinase_dom"/>
</dbReference>
<keyword evidence="9" id="KW-1133">Transmembrane helix</keyword>
<feature type="transmembrane region" description="Helical" evidence="9">
    <location>
        <begin position="341"/>
        <end position="361"/>
    </location>
</feature>
<dbReference type="PROSITE" id="PS00107">
    <property type="entry name" value="PROTEIN_KINASE_ATP"/>
    <property type="match status" value="1"/>
</dbReference>
<evidence type="ECO:0000256" key="5">
    <source>
        <dbReference type="ARBA" id="ARBA00022777"/>
    </source>
</evidence>
<keyword evidence="4 7" id="KW-0547">Nucleotide-binding</keyword>
<dbReference type="PROSITE" id="PS50011">
    <property type="entry name" value="PROTEIN_KINASE_DOM"/>
    <property type="match status" value="1"/>
</dbReference>
<feature type="domain" description="Protein kinase" evidence="10">
    <location>
        <begin position="13"/>
        <end position="287"/>
    </location>
</feature>
<evidence type="ECO:0000256" key="7">
    <source>
        <dbReference type="PROSITE-ProRule" id="PRU10141"/>
    </source>
</evidence>
<protein>
    <recommendedName>
        <fullName evidence="1">non-specific serine/threonine protein kinase</fullName>
        <ecNumber evidence="1">2.7.11.1</ecNumber>
    </recommendedName>
</protein>
<dbReference type="PANTHER" id="PTHR43289:SF6">
    <property type="entry name" value="SERINE_THREONINE-PROTEIN KINASE NEKL-3"/>
    <property type="match status" value="1"/>
</dbReference>
<organism evidence="11 12">
    <name type="scientific">Terrabacter terrigena</name>
    <dbReference type="NCBI Taxonomy" id="574718"/>
    <lineage>
        <taxon>Bacteria</taxon>
        <taxon>Bacillati</taxon>
        <taxon>Actinomycetota</taxon>
        <taxon>Actinomycetes</taxon>
        <taxon>Micrococcales</taxon>
        <taxon>Intrasporangiaceae</taxon>
        <taxon>Terrabacter</taxon>
    </lineage>
</organism>
<evidence type="ECO:0000313" key="11">
    <source>
        <dbReference type="EMBL" id="MFD1054098.1"/>
    </source>
</evidence>
<comment type="caution">
    <text evidence="11">The sequence shown here is derived from an EMBL/GenBank/DDBJ whole genome shotgun (WGS) entry which is preliminary data.</text>
</comment>
<dbReference type="EMBL" id="JBHTKH010000003">
    <property type="protein sequence ID" value="MFD1054098.1"/>
    <property type="molecule type" value="Genomic_DNA"/>
</dbReference>
<feature type="region of interest" description="Disordered" evidence="8">
    <location>
        <begin position="298"/>
        <end position="334"/>
    </location>
</feature>
<evidence type="ECO:0000256" key="6">
    <source>
        <dbReference type="ARBA" id="ARBA00022840"/>
    </source>
</evidence>
<dbReference type="PROSITE" id="PS00108">
    <property type="entry name" value="PROTEIN_KINASE_ST"/>
    <property type="match status" value="1"/>
</dbReference>
<evidence type="ECO:0000256" key="4">
    <source>
        <dbReference type="ARBA" id="ARBA00022741"/>
    </source>
</evidence>
<reference evidence="12" key="1">
    <citation type="journal article" date="2019" name="Int. J. Syst. Evol. Microbiol.">
        <title>The Global Catalogue of Microorganisms (GCM) 10K type strain sequencing project: providing services to taxonomists for standard genome sequencing and annotation.</title>
        <authorList>
            <consortium name="The Broad Institute Genomics Platform"/>
            <consortium name="The Broad Institute Genome Sequencing Center for Infectious Disease"/>
            <person name="Wu L."/>
            <person name="Ma J."/>
        </authorList>
    </citation>
    <scope>NUCLEOTIDE SEQUENCE [LARGE SCALE GENOMIC DNA]</scope>
    <source>
        <strain evidence="12">CCUG 57508</strain>
    </source>
</reference>
<dbReference type="CDD" id="cd14014">
    <property type="entry name" value="STKc_PknB_like"/>
    <property type="match status" value="1"/>
</dbReference>
<evidence type="ECO:0000313" key="12">
    <source>
        <dbReference type="Proteomes" id="UP001597046"/>
    </source>
</evidence>
<dbReference type="InterPro" id="IPR017441">
    <property type="entry name" value="Protein_kinase_ATP_BS"/>
</dbReference>
<dbReference type="InterPro" id="IPR011009">
    <property type="entry name" value="Kinase-like_dom_sf"/>
</dbReference>
<name>A0ABW3MTS7_9MICO</name>
<sequence>MTEQPDLVIAGRYRLLERIGAGGMGHVWRGRDERLSRTVAVKLLHSPVGLSQAEADVARQRAMREARITARLQHPNAVPVFDVVDHEGRPCLVMQFLPSRSLQDLLAEAGTLPAEEVARLGSEVAAGLAAAHEAGIVHRDVKPGNILVGDDGVARITDFGISHALGDASLTSTGLVTGTPAYLAPEVARGAASSSASDVFSLGSTLFAALEGTPPFGQGDNAMALLHRVASGTVAEPRASAISPLLVRMLSADPARRPSMHEVARSLADVAAGRTVALETAAAHTRVLPVATAADVTRPDLARGPHAVTTSGTGGSARETSSRPRARAATVPPSVGRRSRAWLLAALVALVLVAGAVAYLVSLDGGTAGGAATPPPSGAASSSKPSPARTSSPPTKTATAPATRTAPPSSTAPVAPAATAQELERAIRDYYALLPADRDAGWERLTEHYQKTTAKDRDTYDGFWKSVDKVSTHQVRGSAPDSVTATVRYEFGDGRRIDEVTSFTLVREGDALLIDSSTVRSSRSA</sequence>
<keyword evidence="2" id="KW-0723">Serine/threonine-protein kinase</keyword>
<keyword evidence="3 11" id="KW-0808">Transferase</keyword>
<dbReference type="Pfam" id="PF00069">
    <property type="entry name" value="Pkinase"/>
    <property type="match status" value="1"/>
</dbReference>
<feature type="region of interest" description="Disordered" evidence="8">
    <location>
        <begin position="371"/>
        <end position="418"/>
    </location>
</feature>
<keyword evidence="6 7" id="KW-0067">ATP-binding</keyword>
<keyword evidence="12" id="KW-1185">Reference proteome</keyword>